<sequence length="771" mass="79277">MSVGTAPGERQRRGGRSGRGLCEATDMLLPIGPPAASGHVPLGTVPRVSRANEPRGGAGPALDEPSGQPGAAVPRQETGGPVPPPAPTGAAGLSFDRLWRRAREISAPGRYVAVLAVLSATAAVVLRHNLFPYLSINNDEVIYLTQARAMAGGHLFPAAPDPAASYAPWLAAVSDGHYVLKYTPFVPGLFALGLLLTGSISPVLALVAAAAVVVTYLFGVELSGDRRVAALAATLLAFSPLMIVQSALVLSYLPVLVLLELTLLGLLRGLRGRGRRGGGVALAGAGLAAGVAVAVRPYDVALVLAPVVVWALVKVRRDARLGWALSWAAAGLALPAGLLLAFNTAATGSPFRLPFALLEPDDKLGFGWRRLYPSDGGHDFGLGDGLASVGDHLWLLGGWACGGVLLVVAAIVTVARRRLDAPGYLLGLGSVLFLIGYLGFWGAWNAAELWGGIRYVGPFYLMPVMIGLVHLGARGVVDLATWSRRRVARGLTGVGTAGVVGLTTFILVGAVDANATMTGHDRELAGMLRSLPDRSLVLVSATPAYLGHPSAVTANGPDLDGADGDGDLLFAVSRGVADLKVVADHPDRTPYLLRMPAAYNRSPQSPTRSRVDALTLATGRTVDVEVSVGAAPAGSRAAQLVFEAGGTRLSYPVPVTGQSAARLTVDADGLDADDVTDAVSHDGARTRGSPTGREAGSPLGRPRISTVPGAGASITVSLLATPASGGRARTVDRQVLPVLVEQGADIAVLAPSAQIDEVGTGSTLPVRITLP</sequence>
<dbReference type="PANTHER" id="PTHR33908:SF11">
    <property type="entry name" value="MEMBRANE PROTEIN"/>
    <property type="match status" value="1"/>
</dbReference>
<feature type="region of interest" description="Disordered" evidence="8">
    <location>
        <begin position="674"/>
        <end position="706"/>
    </location>
</feature>
<keyword evidence="2" id="KW-1003">Cell membrane</keyword>
<keyword evidence="7 9" id="KW-0472">Membrane</keyword>
<dbReference type="InterPro" id="IPR050297">
    <property type="entry name" value="LipidA_mod_glycosyltrf_83"/>
</dbReference>
<evidence type="ECO:0000256" key="6">
    <source>
        <dbReference type="ARBA" id="ARBA00022989"/>
    </source>
</evidence>
<name>A0A0S4QFB1_9ACTN</name>
<evidence type="ECO:0000256" key="9">
    <source>
        <dbReference type="SAM" id="Phobius"/>
    </source>
</evidence>
<feature type="transmembrane region" description="Helical" evidence="9">
    <location>
        <begin position="424"/>
        <end position="444"/>
    </location>
</feature>
<evidence type="ECO:0000256" key="2">
    <source>
        <dbReference type="ARBA" id="ARBA00022475"/>
    </source>
</evidence>
<keyword evidence="4 12" id="KW-0808">Transferase</keyword>
<feature type="transmembrane region" description="Helical" evidence="9">
    <location>
        <begin position="300"/>
        <end position="315"/>
    </location>
</feature>
<keyword evidence="3 12" id="KW-0328">Glycosyltransferase</keyword>
<feature type="transmembrane region" description="Helical" evidence="9">
    <location>
        <begin position="489"/>
        <end position="511"/>
    </location>
</feature>
<accession>A0A0S4QFB1</accession>
<dbReference type="InterPro" id="IPR057168">
    <property type="entry name" value="DUF7846"/>
</dbReference>
<dbReference type="GO" id="GO:0006493">
    <property type="term" value="P:protein O-linked glycosylation"/>
    <property type="evidence" value="ECO:0007669"/>
    <property type="project" value="InterPro"/>
</dbReference>
<dbReference type="GO" id="GO:0000030">
    <property type="term" value="F:mannosyltransferase activity"/>
    <property type="evidence" value="ECO:0007669"/>
    <property type="project" value="InterPro"/>
</dbReference>
<feature type="domain" description="ArnT-like N-terminal" evidence="10">
    <location>
        <begin position="205"/>
        <end position="344"/>
    </location>
</feature>
<dbReference type="GO" id="GO:0009103">
    <property type="term" value="P:lipopolysaccharide biosynthetic process"/>
    <property type="evidence" value="ECO:0007669"/>
    <property type="project" value="UniProtKB-ARBA"/>
</dbReference>
<dbReference type="EMBL" id="FAOZ01000001">
    <property type="protein sequence ID" value="CUU53982.1"/>
    <property type="molecule type" value="Genomic_DNA"/>
</dbReference>
<feature type="transmembrane region" description="Helical" evidence="9">
    <location>
        <begin position="228"/>
        <end position="245"/>
    </location>
</feature>
<evidence type="ECO:0000256" key="3">
    <source>
        <dbReference type="ARBA" id="ARBA00022676"/>
    </source>
</evidence>
<evidence type="ECO:0000313" key="13">
    <source>
        <dbReference type="Proteomes" id="UP000198802"/>
    </source>
</evidence>
<feature type="transmembrane region" description="Helical" evidence="9">
    <location>
        <begin position="456"/>
        <end position="477"/>
    </location>
</feature>
<evidence type="ECO:0000256" key="7">
    <source>
        <dbReference type="ARBA" id="ARBA00023136"/>
    </source>
</evidence>
<dbReference type="InterPro" id="IPR003342">
    <property type="entry name" value="ArnT-like_N"/>
</dbReference>
<feature type="region of interest" description="Disordered" evidence="8">
    <location>
        <begin position="1"/>
        <end position="91"/>
    </location>
</feature>
<dbReference type="Pfam" id="PF25230">
    <property type="entry name" value="DUF7846"/>
    <property type="match status" value="1"/>
</dbReference>
<dbReference type="GO" id="GO:0005886">
    <property type="term" value="C:plasma membrane"/>
    <property type="evidence" value="ECO:0007669"/>
    <property type="project" value="UniProtKB-SubCell"/>
</dbReference>
<evidence type="ECO:0000256" key="8">
    <source>
        <dbReference type="SAM" id="MobiDB-lite"/>
    </source>
</evidence>
<dbReference type="AlphaFoldDB" id="A0A0S4QFB1"/>
<feature type="transmembrane region" description="Helical" evidence="9">
    <location>
        <begin position="322"/>
        <end position="342"/>
    </location>
</feature>
<feature type="transmembrane region" description="Helical" evidence="9">
    <location>
        <begin position="393"/>
        <end position="412"/>
    </location>
</feature>
<proteinExistence type="predicted"/>
<gene>
    <name evidence="12" type="ORF">Ga0074812_101483</name>
</gene>
<keyword evidence="6 9" id="KW-1133">Transmembrane helix</keyword>
<feature type="transmembrane region" description="Helical" evidence="9">
    <location>
        <begin position="189"/>
        <end position="216"/>
    </location>
</feature>
<dbReference type="PANTHER" id="PTHR33908">
    <property type="entry name" value="MANNOSYLTRANSFERASE YKCB-RELATED"/>
    <property type="match status" value="1"/>
</dbReference>
<keyword evidence="13" id="KW-1185">Reference proteome</keyword>
<feature type="domain" description="DUF7846" evidence="11">
    <location>
        <begin position="545"/>
        <end position="689"/>
    </location>
</feature>
<evidence type="ECO:0000256" key="5">
    <source>
        <dbReference type="ARBA" id="ARBA00022692"/>
    </source>
</evidence>
<evidence type="ECO:0000256" key="1">
    <source>
        <dbReference type="ARBA" id="ARBA00004651"/>
    </source>
</evidence>
<protein>
    <submittedName>
        <fullName evidence="12">Dolichyl-phosphate-mannose-protein mannosyltransferase</fullName>
    </submittedName>
</protein>
<dbReference type="Pfam" id="PF02366">
    <property type="entry name" value="PMT"/>
    <property type="match status" value="1"/>
</dbReference>
<reference evidence="13" key="1">
    <citation type="submission" date="2015-11" db="EMBL/GenBank/DDBJ databases">
        <authorList>
            <person name="Varghese N."/>
        </authorList>
    </citation>
    <scope>NUCLEOTIDE SEQUENCE [LARGE SCALE GENOMIC DNA]</scope>
    <source>
        <strain evidence="13">DSM 45899</strain>
    </source>
</reference>
<feature type="transmembrane region" description="Helical" evidence="9">
    <location>
        <begin position="107"/>
        <end position="126"/>
    </location>
</feature>
<evidence type="ECO:0000256" key="4">
    <source>
        <dbReference type="ARBA" id="ARBA00022679"/>
    </source>
</evidence>
<feature type="transmembrane region" description="Helical" evidence="9">
    <location>
        <begin position="251"/>
        <end position="270"/>
    </location>
</feature>
<dbReference type="GO" id="GO:0016763">
    <property type="term" value="F:pentosyltransferase activity"/>
    <property type="evidence" value="ECO:0007669"/>
    <property type="project" value="TreeGrafter"/>
</dbReference>
<keyword evidence="5 9" id="KW-0812">Transmembrane</keyword>
<dbReference type="Proteomes" id="UP000198802">
    <property type="component" value="Unassembled WGS sequence"/>
</dbReference>
<evidence type="ECO:0000259" key="10">
    <source>
        <dbReference type="Pfam" id="PF02366"/>
    </source>
</evidence>
<comment type="subcellular location">
    <subcellularLocation>
        <location evidence="1">Cell membrane</location>
        <topology evidence="1">Multi-pass membrane protein</topology>
    </subcellularLocation>
</comment>
<organism evidence="12 13">
    <name type="scientific">Parafrankia irregularis</name>
    <dbReference type="NCBI Taxonomy" id="795642"/>
    <lineage>
        <taxon>Bacteria</taxon>
        <taxon>Bacillati</taxon>
        <taxon>Actinomycetota</taxon>
        <taxon>Actinomycetes</taxon>
        <taxon>Frankiales</taxon>
        <taxon>Frankiaceae</taxon>
        <taxon>Parafrankia</taxon>
    </lineage>
</organism>
<evidence type="ECO:0000313" key="12">
    <source>
        <dbReference type="EMBL" id="CUU53982.1"/>
    </source>
</evidence>
<feature type="transmembrane region" description="Helical" evidence="9">
    <location>
        <begin position="277"/>
        <end position="294"/>
    </location>
</feature>
<evidence type="ECO:0000259" key="11">
    <source>
        <dbReference type="Pfam" id="PF25230"/>
    </source>
</evidence>